<evidence type="ECO:0000256" key="4">
    <source>
        <dbReference type="ARBA" id="ARBA00022833"/>
    </source>
</evidence>
<dbReference type="SMART" id="SM00849">
    <property type="entry name" value="Lactamase_B"/>
    <property type="match status" value="1"/>
</dbReference>
<dbReference type="GO" id="GO:0046872">
    <property type="term" value="F:metal ion binding"/>
    <property type="evidence" value="ECO:0007669"/>
    <property type="project" value="UniProtKB-KW"/>
</dbReference>
<comment type="similarity">
    <text evidence="1">Belongs to the metallo-beta-lactamase superfamily.</text>
</comment>
<accession>K0EZB4</accession>
<dbReference type="STRING" id="1133849.O3I_024445"/>
<dbReference type="Proteomes" id="UP000006304">
    <property type="component" value="Chromosome"/>
</dbReference>
<dbReference type="Pfam" id="PF00753">
    <property type="entry name" value="Lactamase_B"/>
    <property type="match status" value="1"/>
</dbReference>
<name>K0EZB4_NOCB7</name>
<dbReference type="RefSeq" id="WP_014985697.1">
    <property type="nucleotide sequence ID" value="NC_018681.1"/>
</dbReference>
<dbReference type="CDD" id="cd16277">
    <property type="entry name" value="metallo-hydrolase-like_MBL-fold"/>
    <property type="match status" value="1"/>
</dbReference>
<keyword evidence="2" id="KW-0479">Metal-binding</keyword>
<feature type="domain" description="Metallo-beta-lactamase" evidence="5">
    <location>
        <begin position="65"/>
        <end position="267"/>
    </location>
</feature>
<dbReference type="HOGENOM" id="CLU_056519_1_0_11"/>
<evidence type="ECO:0000256" key="1">
    <source>
        <dbReference type="ARBA" id="ARBA00007749"/>
    </source>
</evidence>
<keyword evidence="3 6" id="KW-0378">Hydrolase</keyword>
<proteinExistence type="inferred from homology"/>
<organism evidence="6 7">
    <name type="scientific">Nocardia brasiliensis (strain ATCC 700358 / HUJEG-1)</name>
    <dbReference type="NCBI Taxonomy" id="1133849"/>
    <lineage>
        <taxon>Bacteria</taxon>
        <taxon>Bacillati</taxon>
        <taxon>Actinomycetota</taxon>
        <taxon>Actinomycetes</taxon>
        <taxon>Mycobacteriales</taxon>
        <taxon>Nocardiaceae</taxon>
        <taxon>Nocardia</taxon>
    </lineage>
</organism>
<dbReference type="Gene3D" id="3.60.15.10">
    <property type="entry name" value="Ribonuclease Z/Hydroxyacylglutathione hydrolase-like"/>
    <property type="match status" value="1"/>
</dbReference>
<evidence type="ECO:0000313" key="7">
    <source>
        <dbReference type="Proteomes" id="UP000006304"/>
    </source>
</evidence>
<dbReference type="InterPro" id="IPR001279">
    <property type="entry name" value="Metallo-B-lactamas"/>
</dbReference>
<evidence type="ECO:0000313" key="6">
    <source>
        <dbReference type="EMBL" id="AFU02842.1"/>
    </source>
</evidence>
<keyword evidence="4" id="KW-0862">Zinc</keyword>
<dbReference type="PANTHER" id="PTHR42978">
    <property type="entry name" value="QUORUM-QUENCHING LACTONASE YTNP-RELATED-RELATED"/>
    <property type="match status" value="1"/>
</dbReference>
<evidence type="ECO:0000256" key="2">
    <source>
        <dbReference type="ARBA" id="ARBA00022723"/>
    </source>
</evidence>
<gene>
    <name evidence="6" type="ORF">O3I_024445</name>
</gene>
<dbReference type="PANTHER" id="PTHR42978:SF6">
    <property type="entry name" value="QUORUM-QUENCHING LACTONASE YTNP-RELATED"/>
    <property type="match status" value="1"/>
</dbReference>
<dbReference type="GO" id="GO:0016787">
    <property type="term" value="F:hydrolase activity"/>
    <property type="evidence" value="ECO:0007669"/>
    <property type="project" value="UniProtKB-KW"/>
</dbReference>
<dbReference type="InterPro" id="IPR036866">
    <property type="entry name" value="RibonucZ/Hydroxyglut_hydro"/>
</dbReference>
<evidence type="ECO:0000256" key="3">
    <source>
        <dbReference type="ARBA" id="ARBA00022801"/>
    </source>
</evidence>
<dbReference type="AlphaFoldDB" id="K0EZB4"/>
<evidence type="ECO:0000259" key="5">
    <source>
        <dbReference type="SMART" id="SM00849"/>
    </source>
</evidence>
<dbReference type="KEGG" id="nbr:O3I_024445"/>
<reference evidence="6 7" key="1">
    <citation type="journal article" date="2012" name="J. Bacteriol.">
        <title>Complete genome sequence of Nocardia brasiliensis HUJEG-1.</title>
        <authorList>
            <person name="Vera-Cabrera L."/>
            <person name="Ortiz-Lopez R."/>
            <person name="Elizondo-Gonzalez R."/>
            <person name="Perez-Maya A.A."/>
            <person name="Ocampo-Candiani J."/>
        </authorList>
    </citation>
    <scope>NUCLEOTIDE SEQUENCE [LARGE SCALE GENOMIC DNA]</scope>
    <source>
        <strain evidence="7">ATCC 700358</strain>
    </source>
</reference>
<sequence length="294" mass="31617">MTTTTARFNTAATLFGHQLSPRCRITYLPDGVALLQPRAWLPGSYAQHWIDHSHLLNPDGYLVASVGALLVEVDDHTMLIDAGFGPLALPTPFGLIRGGHLLESLATVDKTPGDIDLIALTHLHLDHLGWLWHNVPGDTRPAFAHAEVVVGTVEWAHRELAATDGTAPHMLEAFAAHVHTVTDGATILPGVQALATPGHTLGHTSYQISAPNGRRLIAFGDAMTTPLQISHPHLTTAADDDPDRSVTTARHLIAELTREDTLGFGIHFANVQLGHVTHTPHGHQWVTGTRGAHP</sequence>
<dbReference type="SUPFAM" id="SSF56281">
    <property type="entry name" value="Metallo-hydrolase/oxidoreductase"/>
    <property type="match status" value="1"/>
</dbReference>
<dbReference type="eggNOG" id="COG0491">
    <property type="taxonomic scope" value="Bacteria"/>
</dbReference>
<dbReference type="EMBL" id="CP003876">
    <property type="protein sequence ID" value="AFU02842.1"/>
    <property type="molecule type" value="Genomic_DNA"/>
</dbReference>
<keyword evidence="7" id="KW-1185">Reference proteome</keyword>
<protein>
    <submittedName>
        <fullName evidence="6">Metal-dependent hydrolase</fullName>
    </submittedName>
</protein>
<dbReference type="InterPro" id="IPR051013">
    <property type="entry name" value="MBL_superfamily_lactonases"/>
</dbReference>